<protein>
    <submittedName>
        <fullName evidence="2">Uncharacterized protein</fullName>
    </submittedName>
</protein>
<dbReference type="Proteomes" id="UP000054270">
    <property type="component" value="Unassembled WGS sequence"/>
</dbReference>
<dbReference type="EMBL" id="KN817814">
    <property type="protein sequence ID" value="KJA12983.1"/>
    <property type="molecule type" value="Genomic_DNA"/>
</dbReference>
<reference evidence="3" key="1">
    <citation type="submission" date="2014-04" db="EMBL/GenBank/DDBJ databases">
        <title>Evolutionary Origins and Diversification of the Mycorrhizal Mutualists.</title>
        <authorList>
            <consortium name="DOE Joint Genome Institute"/>
            <consortium name="Mycorrhizal Genomics Consortium"/>
            <person name="Kohler A."/>
            <person name="Kuo A."/>
            <person name="Nagy L.G."/>
            <person name="Floudas D."/>
            <person name="Copeland A."/>
            <person name="Barry K.W."/>
            <person name="Cichocki N."/>
            <person name="Veneault-Fourrey C."/>
            <person name="LaButti K."/>
            <person name="Lindquist E.A."/>
            <person name="Lipzen A."/>
            <person name="Lundell T."/>
            <person name="Morin E."/>
            <person name="Murat C."/>
            <person name="Riley R."/>
            <person name="Ohm R."/>
            <person name="Sun H."/>
            <person name="Tunlid A."/>
            <person name="Henrissat B."/>
            <person name="Grigoriev I.V."/>
            <person name="Hibbett D.S."/>
            <person name="Martin F."/>
        </authorList>
    </citation>
    <scope>NUCLEOTIDE SEQUENCE [LARGE SCALE GENOMIC DNA]</scope>
    <source>
        <strain evidence="3">FD-334 SS-4</strain>
    </source>
</reference>
<keyword evidence="3" id="KW-1185">Reference proteome</keyword>
<gene>
    <name evidence="2" type="ORF">HYPSUDRAFT_152101</name>
</gene>
<dbReference type="OMA" id="YACDGAA"/>
<name>A0A0D2LQ88_HYPSF</name>
<dbReference type="AlphaFoldDB" id="A0A0D2LQ88"/>
<evidence type="ECO:0000256" key="1">
    <source>
        <dbReference type="SAM" id="MobiDB-lite"/>
    </source>
</evidence>
<feature type="region of interest" description="Disordered" evidence="1">
    <location>
        <begin position="532"/>
        <end position="552"/>
    </location>
</feature>
<evidence type="ECO:0000313" key="3">
    <source>
        <dbReference type="Proteomes" id="UP000054270"/>
    </source>
</evidence>
<sequence>MHYPPAFDEWCHELLCIRPEAYRSFQLAFGGRTERSFRQMRSSKPAFIQGIGAHTLDRAKEYLQDYGYPREGPLATGVDDTKLLESLQPYYDGDHKKWFLVGATGQPMLVANIDLLQSEINQARNLKATKLRLWTMSIPLPNVPPLILAASPISSKNTAVELAKMEEDLLRLLILSEENFNIISFGSDGTNVERDARRELIRSKFAHRVEYQIPHPVVGSPPILIELMKIGERTMASIQDSKHLRKTMRNNLFTGAKALVLGRHFICFQQIWDLASFEDSPIYVRDVKKLDRQDDRVAARLFAAPTLEYLIEHNSTNLGLIAYLFVFGEMVDAYQNRKISHLERIKMLLRAKFFKDIWKSFLKDAGYKTGRYFISSEADDIMDIVINGYLGLIYIHRDKLGKRFPLLVWIHGTEPNEHSFGFLRIMVPDFTMLDVLQLIPKLRVRLIAACKQKNIKADFQRSAAGYSHTYLDAEDADLHFLALFPTDEEISSTAKDAYEEAVMLWELLGYYPTSSSDDGPTSAMVEGGVQVSDEDCSDDEESDIDEGEPSDRQQLQDALDAAAAVQAHQLPSNQVDDTLDECGYAVASLNLVELQHM</sequence>
<evidence type="ECO:0000313" key="2">
    <source>
        <dbReference type="EMBL" id="KJA12983.1"/>
    </source>
</evidence>
<dbReference type="STRING" id="945553.A0A0D2LQ88"/>
<proteinExistence type="predicted"/>
<organism evidence="2 3">
    <name type="scientific">Hypholoma sublateritium (strain FD-334 SS-4)</name>
    <dbReference type="NCBI Taxonomy" id="945553"/>
    <lineage>
        <taxon>Eukaryota</taxon>
        <taxon>Fungi</taxon>
        <taxon>Dikarya</taxon>
        <taxon>Basidiomycota</taxon>
        <taxon>Agaricomycotina</taxon>
        <taxon>Agaricomycetes</taxon>
        <taxon>Agaricomycetidae</taxon>
        <taxon>Agaricales</taxon>
        <taxon>Agaricineae</taxon>
        <taxon>Strophariaceae</taxon>
        <taxon>Hypholoma</taxon>
    </lineage>
</organism>
<dbReference type="OrthoDB" id="73076at2759"/>
<accession>A0A0D2LQ88</accession>
<feature type="compositionally biased region" description="Acidic residues" evidence="1">
    <location>
        <begin position="532"/>
        <end position="548"/>
    </location>
</feature>